<organism evidence="1">
    <name type="scientific">Podoviridae sp. ct8Lf7</name>
    <dbReference type="NCBI Taxonomy" id="2827723"/>
    <lineage>
        <taxon>Viruses</taxon>
        <taxon>Duplodnaviria</taxon>
        <taxon>Heunggongvirae</taxon>
        <taxon>Uroviricota</taxon>
        <taxon>Caudoviricetes</taxon>
    </lineage>
</organism>
<sequence>MRNLELEQQLTFCEKYRISPNELLLLEILLVAQEGDGLEIVNRYFSSRVDARGKVTELLFGLQNAGIINKTYKIPEKGCIFNPLDVPLNKNIVKDFYKCSFEIGKELWETYPLFGIVNNAQVGIRSISKKFDSLEDFYRFYGKTIRWKPDIHNHIIDLVKWAKEHNLLCTTLANFVVDHRWEELEALRGEGGINYDTMKLL</sequence>
<dbReference type="EMBL" id="BK032511">
    <property type="protein sequence ID" value="DAF44483.1"/>
    <property type="molecule type" value="Genomic_DNA"/>
</dbReference>
<evidence type="ECO:0000313" key="1">
    <source>
        <dbReference type="EMBL" id="DAF44483.1"/>
    </source>
</evidence>
<accession>A0A8S5S109</accession>
<reference evidence="1" key="1">
    <citation type="journal article" date="2021" name="Proc. Natl. Acad. Sci. U.S.A.">
        <title>A Catalog of Tens of Thousands of Viruses from Human Metagenomes Reveals Hidden Associations with Chronic Diseases.</title>
        <authorList>
            <person name="Tisza M.J."/>
            <person name="Buck C.B."/>
        </authorList>
    </citation>
    <scope>NUCLEOTIDE SEQUENCE</scope>
    <source>
        <strain evidence="1">Ct8Lf7</strain>
    </source>
</reference>
<protein>
    <submittedName>
        <fullName evidence="1">Uncharacterized protein</fullName>
    </submittedName>
</protein>
<proteinExistence type="predicted"/>
<name>A0A8S5S109_9CAUD</name>